<keyword evidence="7" id="KW-0326">Glycosidase</keyword>
<dbReference type="GO" id="GO:0030245">
    <property type="term" value="P:cellulose catabolic process"/>
    <property type="evidence" value="ECO:0007669"/>
    <property type="project" value="UniProtKB-KW"/>
</dbReference>
<accession>A0A423WHM6</accession>
<reference evidence="12 13" key="1">
    <citation type="submission" date="2015-09" db="EMBL/GenBank/DDBJ databases">
        <title>Host preference determinants of Valsa canker pathogens revealed by comparative genomics.</title>
        <authorList>
            <person name="Yin Z."/>
            <person name="Huang L."/>
        </authorList>
    </citation>
    <scope>NUCLEOTIDE SEQUENCE [LARGE SCALE GENOMIC DNA]</scope>
    <source>
        <strain evidence="12 13">YSFL</strain>
    </source>
</reference>
<evidence type="ECO:0000313" key="12">
    <source>
        <dbReference type="EMBL" id="ROW02886.1"/>
    </source>
</evidence>
<keyword evidence="10" id="KW-0732">Signal</keyword>
<dbReference type="AlphaFoldDB" id="A0A423WHM6"/>
<keyword evidence="13" id="KW-1185">Reference proteome</keyword>
<dbReference type="InterPro" id="IPR000334">
    <property type="entry name" value="Glyco_hydro_45"/>
</dbReference>
<comment type="similarity">
    <text evidence="2">Belongs to the glycosyl hydrolase 45 (cellulase K) family.</text>
</comment>
<evidence type="ECO:0000313" key="13">
    <source>
        <dbReference type="Proteomes" id="UP000284375"/>
    </source>
</evidence>
<name>A0A423WHM6_CYTCH</name>
<keyword evidence="5" id="KW-0136">Cellulose degradation</keyword>
<organism evidence="12 13">
    <name type="scientific">Cytospora chrysosperma</name>
    <name type="common">Cytospora canker fungus</name>
    <name type="synonym">Sphaeria chrysosperma</name>
    <dbReference type="NCBI Taxonomy" id="252740"/>
    <lineage>
        <taxon>Eukaryota</taxon>
        <taxon>Fungi</taxon>
        <taxon>Dikarya</taxon>
        <taxon>Ascomycota</taxon>
        <taxon>Pezizomycotina</taxon>
        <taxon>Sordariomycetes</taxon>
        <taxon>Sordariomycetidae</taxon>
        <taxon>Diaporthales</taxon>
        <taxon>Cytosporaceae</taxon>
        <taxon>Cytospora</taxon>
    </lineage>
</organism>
<dbReference type="InterPro" id="IPR007112">
    <property type="entry name" value="Expansin/allergen_DPBB_dom"/>
</dbReference>
<keyword evidence="8" id="KW-0624">Polysaccharide degradation</keyword>
<dbReference type="Proteomes" id="UP000284375">
    <property type="component" value="Unassembled WGS sequence"/>
</dbReference>
<evidence type="ECO:0000256" key="3">
    <source>
        <dbReference type="ARBA" id="ARBA00012601"/>
    </source>
</evidence>
<dbReference type="OrthoDB" id="6038816at2759"/>
<dbReference type="EMBL" id="LJZO01000004">
    <property type="protein sequence ID" value="ROW02886.1"/>
    <property type="molecule type" value="Genomic_DNA"/>
</dbReference>
<dbReference type="SUPFAM" id="SSF50685">
    <property type="entry name" value="Barwin-like endoglucanases"/>
    <property type="match status" value="1"/>
</dbReference>
<dbReference type="STRING" id="252740.A0A423WHM6"/>
<dbReference type="InterPro" id="IPR036908">
    <property type="entry name" value="RlpA-like_sf"/>
</dbReference>
<protein>
    <recommendedName>
        <fullName evidence="3 9">Cellulase</fullName>
        <ecNumber evidence="3 9">3.2.1.4</ecNumber>
    </recommendedName>
</protein>
<feature type="signal peptide" evidence="10">
    <location>
        <begin position="1"/>
        <end position="17"/>
    </location>
</feature>
<dbReference type="Gene3D" id="2.40.40.10">
    <property type="entry name" value="RlpA-like domain"/>
    <property type="match status" value="1"/>
</dbReference>
<feature type="active site" description="Nucleophile" evidence="9">
    <location>
        <position position="29"/>
    </location>
</feature>
<feature type="domain" description="Expansin-like EG45" evidence="11">
    <location>
        <begin position="32"/>
        <end position="171"/>
    </location>
</feature>
<evidence type="ECO:0000259" key="11">
    <source>
        <dbReference type="PROSITE" id="PS50842"/>
    </source>
</evidence>
<evidence type="ECO:0000256" key="1">
    <source>
        <dbReference type="ARBA" id="ARBA00000966"/>
    </source>
</evidence>
<feature type="chain" id="PRO_5018988623" description="Cellulase" evidence="10">
    <location>
        <begin position="18"/>
        <end position="171"/>
    </location>
</feature>
<evidence type="ECO:0000256" key="8">
    <source>
        <dbReference type="ARBA" id="ARBA00023326"/>
    </source>
</evidence>
<evidence type="ECO:0000256" key="2">
    <source>
        <dbReference type="ARBA" id="ARBA00007793"/>
    </source>
</evidence>
<evidence type="ECO:0000256" key="9">
    <source>
        <dbReference type="PROSITE-ProRule" id="PRU10069"/>
    </source>
</evidence>
<proteinExistence type="inferred from homology"/>
<comment type="catalytic activity">
    <reaction evidence="1 9">
        <text>Endohydrolysis of (1-&gt;4)-beta-D-glucosidic linkages in cellulose, lichenin and cereal beta-D-glucans.</text>
        <dbReference type="EC" id="3.2.1.4"/>
    </reaction>
</comment>
<evidence type="ECO:0000256" key="5">
    <source>
        <dbReference type="ARBA" id="ARBA00023001"/>
    </source>
</evidence>
<dbReference type="EC" id="3.2.1.4" evidence="3 9"/>
<evidence type="ECO:0000256" key="4">
    <source>
        <dbReference type="ARBA" id="ARBA00022801"/>
    </source>
</evidence>
<dbReference type="GO" id="GO:0008810">
    <property type="term" value="F:cellulase activity"/>
    <property type="evidence" value="ECO:0007669"/>
    <property type="project" value="UniProtKB-EC"/>
</dbReference>
<keyword evidence="6" id="KW-0119">Carbohydrate metabolism</keyword>
<evidence type="ECO:0000256" key="10">
    <source>
        <dbReference type="SAM" id="SignalP"/>
    </source>
</evidence>
<evidence type="ECO:0000256" key="6">
    <source>
        <dbReference type="ARBA" id="ARBA00023277"/>
    </source>
</evidence>
<dbReference type="PROSITE" id="PS01140">
    <property type="entry name" value="GLYCOSYL_HYDROL_F45"/>
    <property type="match status" value="1"/>
</dbReference>
<dbReference type="PROSITE" id="PS50842">
    <property type="entry name" value="EXPANSIN_EG45"/>
    <property type="match status" value="1"/>
</dbReference>
<comment type="caution">
    <text evidence="12">The sequence shown here is derived from an EMBL/GenBank/DDBJ whole genome shotgun (WGS) entry which is preliminary data.</text>
</comment>
<dbReference type="CDD" id="cd22278">
    <property type="entry name" value="DPBB_GH45_endoglucanase"/>
    <property type="match status" value="1"/>
</dbReference>
<sequence>MKLTIIMPLIMAAAVKALSGKATTTRYYDGAKGACGCGTDSSLFSWQEGISDGVYTAAGSQALFGADGSTWCGSGCGTCYKLTSTGDAACSSCGTGGAADESITVMVTNLCPYNGNQQWCPNAGSTNDYGYNYHFDIMAKSEIFGDNVVVDFEEVDCPGAATSDFQQCECA</sequence>
<keyword evidence="4" id="KW-0378">Hydrolase</keyword>
<dbReference type="Pfam" id="PF22514">
    <property type="entry name" value="EXPB1_D1"/>
    <property type="match status" value="1"/>
</dbReference>
<gene>
    <name evidence="12" type="ORF">VSDG_01924</name>
</gene>
<evidence type="ECO:0000256" key="7">
    <source>
        <dbReference type="ARBA" id="ARBA00023295"/>
    </source>
</evidence>